<evidence type="ECO:0000313" key="2">
    <source>
        <dbReference type="Proteomes" id="UP000472580"/>
    </source>
</evidence>
<reference evidence="1 2" key="1">
    <citation type="submission" date="2019-12" db="EMBL/GenBank/DDBJ databases">
        <title>Microbes associate with the intestines of laboratory mice.</title>
        <authorList>
            <person name="Navarre W."/>
            <person name="Wong E."/>
        </authorList>
    </citation>
    <scope>NUCLEOTIDE SEQUENCE [LARGE SCALE GENOMIC DNA]</scope>
    <source>
        <strain evidence="1 2">NM82_D38</strain>
    </source>
</reference>
<dbReference type="AlphaFoldDB" id="A0A6L6YGC2"/>
<keyword evidence="2" id="KW-1185">Reference proteome</keyword>
<dbReference type="RefSeq" id="WP_160335195.1">
    <property type="nucleotide sequence ID" value="NZ_WSRP01000015.1"/>
</dbReference>
<comment type="caution">
    <text evidence="1">The sequence shown here is derived from an EMBL/GenBank/DDBJ whole genome shotgun (WGS) entry which is preliminary data.</text>
</comment>
<accession>A0A6L6YGC2</accession>
<organism evidence="1 2">
    <name type="scientific">Parasutterella muris</name>
    <dbReference type="NCBI Taxonomy" id="2565572"/>
    <lineage>
        <taxon>Bacteria</taxon>
        <taxon>Pseudomonadati</taxon>
        <taxon>Pseudomonadota</taxon>
        <taxon>Betaproteobacteria</taxon>
        <taxon>Burkholderiales</taxon>
        <taxon>Sutterellaceae</taxon>
        <taxon>Parasutterella</taxon>
    </lineage>
</organism>
<evidence type="ECO:0000313" key="1">
    <source>
        <dbReference type="EMBL" id="MVX56765.1"/>
    </source>
</evidence>
<name>A0A6L6YGC2_9BURK</name>
<gene>
    <name evidence="1" type="ORF">E5987_06020</name>
</gene>
<sequence length="109" mass="11730">MNNETLTADQVKEQLDKATIKAGLRLIDITDAGVINAQAALTNDGIVEIPLIRINAELADTPETKLIALLSPEGAEDLAADLLDAAAKVRERNREIDRQSGIQEKTALN</sequence>
<protein>
    <submittedName>
        <fullName evidence="1">Uncharacterized protein</fullName>
    </submittedName>
</protein>
<dbReference type="EMBL" id="WSRP01000015">
    <property type="protein sequence ID" value="MVX56765.1"/>
    <property type="molecule type" value="Genomic_DNA"/>
</dbReference>
<proteinExistence type="predicted"/>
<dbReference type="Proteomes" id="UP000472580">
    <property type="component" value="Unassembled WGS sequence"/>
</dbReference>